<gene>
    <name evidence="1" type="ORF">RM704_14250</name>
</gene>
<proteinExistence type="predicted"/>
<comment type="caution">
    <text evidence="1">The sequence shown here is derived from an EMBL/GenBank/DDBJ whole genome shotgun (WGS) entry which is preliminary data.</text>
</comment>
<dbReference type="EMBL" id="JAVRFJ010000010">
    <property type="protein sequence ID" value="MDT0568615.1"/>
    <property type="molecule type" value="Genomic_DNA"/>
</dbReference>
<dbReference type="Proteomes" id="UP001180737">
    <property type="component" value="Unassembled WGS sequence"/>
</dbReference>
<reference evidence="1" key="1">
    <citation type="submission" date="2024-05" db="EMBL/GenBank/DDBJ databases">
        <title>30 novel species of actinomycetes from the DSMZ collection.</title>
        <authorList>
            <person name="Nouioui I."/>
        </authorList>
    </citation>
    <scope>NUCLEOTIDE SEQUENCE</scope>
    <source>
        <strain evidence="1">DSM 3412</strain>
    </source>
</reference>
<protein>
    <submittedName>
        <fullName evidence="1">Uncharacterized protein</fullName>
    </submittedName>
</protein>
<accession>A0ABU2YWB1</accession>
<evidence type="ECO:0000313" key="2">
    <source>
        <dbReference type="Proteomes" id="UP001180737"/>
    </source>
</evidence>
<evidence type="ECO:0000313" key="1">
    <source>
        <dbReference type="EMBL" id="MDT0568615.1"/>
    </source>
</evidence>
<name>A0ABU2YWB1_9ACTN</name>
<dbReference type="RefSeq" id="WP_157856788.1">
    <property type="nucleotide sequence ID" value="NZ_JAVRFJ010000010.1"/>
</dbReference>
<keyword evidence="2" id="KW-1185">Reference proteome</keyword>
<sequence>MSESNSVPAVPPSVGASGERAIAVGGDVEIAVTGDNNIIHHYLIFGGGGGPAGSMPTDEETRGVPAAKVKVVVPVLVGLVNWVGQAVSVHPGRRLVQSYVEQALHQVDAQGLVAYGEEQDSGENLLLFTGAADMRTVGAFLLSELDRMMAADWANATRKAGYLLPQLRLVLHAGFGEYDGSRISSPSFVKTIRAHAETTALHDAYAGDAVGVVALVTNEAYDAEIYEDHCGSGQRWIPFSQSVAGASPLGFWARGALGAAASAAD</sequence>
<organism evidence="1 2">
    <name type="scientific">Streptomyces gottesmaniae</name>
    <dbReference type="NCBI Taxonomy" id="3075518"/>
    <lineage>
        <taxon>Bacteria</taxon>
        <taxon>Bacillati</taxon>
        <taxon>Actinomycetota</taxon>
        <taxon>Actinomycetes</taxon>
        <taxon>Kitasatosporales</taxon>
        <taxon>Streptomycetaceae</taxon>
        <taxon>Streptomyces</taxon>
    </lineage>
</organism>